<evidence type="ECO:0000313" key="1">
    <source>
        <dbReference type="EMBL" id="BDS05605.1"/>
    </source>
</evidence>
<reference evidence="1" key="1">
    <citation type="submission" date="2024-07" db="EMBL/GenBank/DDBJ databases">
        <title>Complete genome sequence of Verrucomicrobiaceae bacterium NT6N.</title>
        <authorList>
            <person name="Huang C."/>
            <person name="Takami H."/>
            <person name="Hamasaki K."/>
        </authorList>
    </citation>
    <scope>NUCLEOTIDE SEQUENCE</scope>
    <source>
        <strain evidence="1">NT6N</strain>
    </source>
</reference>
<dbReference type="KEGG" id="osu:NT6N_06450"/>
<accession>A0AAT9FI30</accession>
<dbReference type="AlphaFoldDB" id="A0AAT9FI30"/>
<sequence>MELAMKQDMVFAMNVMKMRPVARLKGGLQWYFDHFTVFPRNEGQADELFAAVRSQLFDHIHAAAGPCFQPIIEVASEFFQRSER</sequence>
<protein>
    <submittedName>
        <fullName evidence="1">Uncharacterized protein</fullName>
    </submittedName>
</protein>
<gene>
    <name evidence="1" type="ORF">NT6N_06450</name>
</gene>
<organism evidence="1">
    <name type="scientific">Oceaniferula spumae</name>
    <dbReference type="NCBI Taxonomy" id="2979115"/>
    <lineage>
        <taxon>Bacteria</taxon>
        <taxon>Pseudomonadati</taxon>
        <taxon>Verrucomicrobiota</taxon>
        <taxon>Verrucomicrobiia</taxon>
        <taxon>Verrucomicrobiales</taxon>
        <taxon>Verrucomicrobiaceae</taxon>
        <taxon>Oceaniferula</taxon>
    </lineage>
</organism>
<proteinExistence type="predicted"/>
<dbReference type="EMBL" id="AP026866">
    <property type="protein sequence ID" value="BDS05605.1"/>
    <property type="molecule type" value="Genomic_DNA"/>
</dbReference>
<name>A0AAT9FI30_9BACT</name>